<evidence type="ECO:0000313" key="1">
    <source>
        <dbReference type="EMBL" id="MFC5169867.1"/>
    </source>
</evidence>
<dbReference type="InterPro" id="IPR034660">
    <property type="entry name" value="DinB/YfiT-like"/>
</dbReference>
<dbReference type="Pfam" id="PF04978">
    <property type="entry name" value="MST"/>
    <property type="match status" value="1"/>
</dbReference>
<accession>A0ABW0AY82</accession>
<gene>
    <name evidence="1" type="ORF">ACFPRK_04515</name>
</gene>
<evidence type="ECO:0000313" key="2">
    <source>
        <dbReference type="Proteomes" id="UP001596208"/>
    </source>
</evidence>
<comment type="caution">
    <text evidence="1">The sequence shown here is derived from an EMBL/GenBank/DDBJ whole genome shotgun (WGS) entry which is preliminary data.</text>
</comment>
<reference evidence="2" key="1">
    <citation type="journal article" date="2019" name="Int. J. Syst. Evol. Microbiol.">
        <title>The Global Catalogue of Microorganisms (GCM) 10K type strain sequencing project: providing services to taxonomists for standard genome sequencing and annotation.</title>
        <authorList>
            <consortium name="The Broad Institute Genomics Platform"/>
            <consortium name="The Broad Institute Genome Sequencing Center for Infectious Disease"/>
            <person name="Wu L."/>
            <person name="Ma J."/>
        </authorList>
    </citation>
    <scope>NUCLEOTIDE SEQUENCE [LARGE SCALE GENOMIC DNA]</scope>
    <source>
        <strain evidence="2">CGMCC 4.1721</strain>
    </source>
</reference>
<dbReference type="InterPro" id="IPR007061">
    <property type="entry name" value="MST-like"/>
</dbReference>
<organism evidence="1 2">
    <name type="scientific">Streptomyces mutomycini</name>
    <dbReference type="NCBI Taxonomy" id="284036"/>
    <lineage>
        <taxon>Bacteria</taxon>
        <taxon>Bacillati</taxon>
        <taxon>Actinomycetota</taxon>
        <taxon>Actinomycetes</taxon>
        <taxon>Kitasatosporales</taxon>
        <taxon>Streptomycetaceae</taxon>
        <taxon>Streptomyces</taxon>
    </lineage>
</organism>
<dbReference type="Gene3D" id="1.20.120.450">
    <property type="entry name" value="dinb family like domain"/>
    <property type="match status" value="1"/>
</dbReference>
<proteinExistence type="predicted"/>
<keyword evidence="2" id="KW-1185">Reference proteome</keyword>
<name>A0ABW0AY82_9ACTN</name>
<dbReference type="SUPFAM" id="SSF109854">
    <property type="entry name" value="DinB/YfiT-like putative metalloenzymes"/>
    <property type="match status" value="1"/>
</dbReference>
<dbReference type="Proteomes" id="UP001596208">
    <property type="component" value="Unassembled WGS sequence"/>
</dbReference>
<dbReference type="EMBL" id="JBHSKI010000001">
    <property type="protein sequence ID" value="MFC5169867.1"/>
    <property type="molecule type" value="Genomic_DNA"/>
</dbReference>
<dbReference type="RefSeq" id="WP_065849451.1">
    <property type="nucleotide sequence ID" value="NZ_JBHSKI010000001.1"/>
</dbReference>
<protein>
    <submittedName>
        <fullName evidence="1">DUF664 domain-containing protein</fullName>
    </submittedName>
</protein>
<sequence>MPERDDLLALVTDQRTNFLYAVEGLDDAGARARTTVSELTLGGLLKHLGLMQRSWLDVVEGTAPADVGWADLDPDGNRMTDAETVPGLLEAFHTAAAAFDRTVREEADLDREVTLPAYPWSPPEPVVWTVRRVLWHIFREIAHHSGHADIIRESLDGASTTAKMAEAASQGQ</sequence>